<reference evidence="3" key="1">
    <citation type="submission" date="2017-09" db="EMBL/GenBank/DDBJ databases">
        <title>Depth-based differentiation of microbial function through sediment-hosted aquifers and enrichment of novel symbionts in the deep terrestrial subsurface.</title>
        <authorList>
            <person name="Probst A.J."/>
            <person name="Ladd B."/>
            <person name="Jarett J.K."/>
            <person name="Geller-Mcgrath D.E."/>
            <person name="Sieber C.M.K."/>
            <person name="Emerson J.B."/>
            <person name="Anantharaman K."/>
            <person name="Thomas B.C."/>
            <person name="Malmstrom R."/>
            <person name="Stieglmeier M."/>
            <person name="Klingl A."/>
            <person name="Woyke T."/>
            <person name="Ryan C.M."/>
            <person name="Banfield J.F."/>
        </authorList>
    </citation>
    <scope>NUCLEOTIDE SEQUENCE [LARGE SCALE GENOMIC DNA]</scope>
</reference>
<dbReference type="GO" id="GO:0043683">
    <property type="term" value="P:type IV pilus assembly"/>
    <property type="evidence" value="ECO:0007669"/>
    <property type="project" value="InterPro"/>
</dbReference>
<dbReference type="InterPro" id="IPR014717">
    <property type="entry name" value="Transl_elong_EF1B/ribsomal_bS6"/>
</dbReference>
<protein>
    <recommendedName>
        <fullName evidence="4">Pilus assembly protein PilO</fullName>
    </recommendedName>
</protein>
<dbReference type="EMBL" id="PFAU01000044">
    <property type="protein sequence ID" value="PIR90862.1"/>
    <property type="molecule type" value="Genomic_DNA"/>
</dbReference>
<accession>A0A2H0UVK2</accession>
<evidence type="ECO:0000313" key="3">
    <source>
        <dbReference type="Proteomes" id="UP000230882"/>
    </source>
</evidence>
<gene>
    <name evidence="2" type="ORF">COU02_01825</name>
</gene>
<dbReference type="PANTHER" id="PTHR39555">
    <property type="entry name" value="FIMBRIAL ASSEMBLY PROTEIN PILO-LIKE PROTEIN-RELATED"/>
    <property type="match status" value="1"/>
</dbReference>
<dbReference type="InterPro" id="IPR007445">
    <property type="entry name" value="PilO"/>
</dbReference>
<evidence type="ECO:0000313" key="2">
    <source>
        <dbReference type="EMBL" id="PIR90862.1"/>
    </source>
</evidence>
<evidence type="ECO:0008006" key="4">
    <source>
        <dbReference type="Google" id="ProtNLM"/>
    </source>
</evidence>
<organism evidence="2 3">
    <name type="scientific">bacterium (Candidatus Gribaldobacteria) CG10_big_fil_rev_8_21_14_0_10_37_46</name>
    <dbReference type="NCBI Taxonomy" id="2014276"/>
    <lineage>
        <taxon>Bacteria</taxon>
        <taxon>Candidatus Gribaldobacteria</taxon>
    </lineage>
</organism>
<name>A0A2H0UVK2_9BACT</name>
<dbReference type="Proteomes" id="UP000230882">
    <property type="component" value="Unassembled WGS sequence"/>
</dbReference>
<proteinExistence type="predicted"/>
<feature type="transmembrane region" description="Helical" evidence="1">
    <location>
        <begin position="6"/>
        <end position="26"/>
    </location>
</feature>
<dbReference type="GO" id="GO:0043107">
    <property type="term" value="P:type IV pilus-dependent motility"/>
    <property type="evidence" value="ECO:0007669"/>
    <property type="project" value="InterPro"/>
</dbReference>
<sequence length="180" mass="20546">MNKSFSIPILFFIALIIVVYLILPLFSDFSSLKKKLEIRKKEALTIENYYKDIHDNFNKLKEYQESLEKIDSALPADFFLPSLFNYLQKASAESGVFLKGVNLSTLSGETVEEEGAKKVQEEYVSIELIGFYEGFKNFLKSVEKSSRLIEIEEVQITKEGKAALTEGLSTLNLLLKVYSY</sequence>
<dbReference type="PANTHER" id="PTHR39555:SF1">
    <property type="entry name" value="TYPE IV PILUS INNER MEMBRANE COMPONENT PILO"/>
    <property type="match status" value="1"/>
</dbReference>
<keyword evidence="1" id="KW-0812">Transmembrane</keyword>
<keyword evidence="1" id="KW-0472">Membrane</keyword>
<dbReference type="Pfam" id="PF04350">
    <property type="entry name" value="PilO"/>
    <property type="match status" value="1"/>
</dbReference>
<dbReference type="Gene3D" id="3.30.70.60">
    <property type="match status" value="1"/>
</dbReference>
<comment type="caution">
    <text evidence="2">The sequence shown here is derived from an EMBL/GenBank/DDBJ whole genome shotgun (WGS) entry which is preliminary data.</text>
</comment>
<keyword evidence="1" id="KW-1133">Transmembrane helix</keyword>
<evidence type="ECO:0000256" key="1">
    <source>
        <dbReference type="SAM" id="Phobius"/>
    </source>
</evidence>
<dbReference type="AlphaFoldDB" id="A0A2H0UVK2"/>